<comment type="subcellular location">
    <subcellularLocation>
        <location evidence="1">Cell membrane</location>
        <topology evidence="1">Multi-pass membrane protein</topology>
    </subcellularLocation>
</comment>
<dbReference type="SMART" id="SM01381">
    <property type="entry name" value="7TM_GPCR_Srsx"/>
    <property type="match status" value="1"/>
</dbReference>
<evidence type="ECO:0000256" key="2">
    <source>
        <dbReference type="ARBA" id="ARBA00022475"/>
    </source>
</evidence>
<dbReference type="SUPFAM" id="SSF81321">
    <property type="entry name" value="Family A G protein-coupled receptor-like"/>
    <property type="match status" value="1"/>
</dbReference>
<keyword evidence="8 9" id="KW-0807">Transducer</keyword>
<evidence type="ECO:0000256" key="9">
    <source>
        <dbReference type="RuleBase" id="RU000688"/>
    </source>
</evidence>
<feature type="transmembrane region" description="Helical" evidence="10">
    <location>
        <begin position="56"/>
        <end position="79"/>
    </location>
</feature>
<gene>
    <name evidence="12" type="ORF">HOLleu_34281</name>
</gene>
<name>A0A9Q1BE29_HOLLE</name>
<evidence type="ECO:0000313" key="12">
    <source>
        <dbReference type="EMBL" id="KAJ8024381.1"/>
    </source>
</evidence>
<feature type="transmembrane region" description="Helical" evidence="10">
    <location>
        <begin position="259"/>
        <end position="279"/>
    </location>
</feature>
<keyword evidence="4 10" id="KW-1133">Transmembrane helix</keyword>
<dbReference type="Gene3D" id="1.20.1070.10">
    <property type="entry name" value="Rhodopsin 7-helix transmembrane proteins"/>
    <property type="match status" value="1"/>
</dbReference>
<keyword evidence="2" id="KW-1003">Cell membrane</keyword>
<dbReference type="InterPro" id="IPR000276">
    <property type="entry name" value="GPCR_Rhodpsn"/>
</dbReference>
<feature type="domain" description="G-protein coupled receptors family 1 profile" evidence="11">
    <location>
        <begin position="34"/>
        <end position="308"/>
    </location>
</feature>
<evidence type="ECO:0000256" key="7">
    <source>
        <dbReference type="ARBA" id="ARBA00023170"/>
    </source>
</evidence>
<dbReference type="Proteomes" id="UP001152320">
    <property type="component" value="Chromosome 18"/>
</dbReference>
<evidence type="ECO:0000259" key="11">
    <source>
        <dbReference type="PROSITE" id="PS50262"/>
    </source>
</evidence>
<protein>
    <submittedName>
        <fullName evidence="12">G-protein coupled receptor moody</fullName>
    </submittedName>
</protein>
<feature type="transmembrane region" description="Helical" evidence="10">
    <location>
        <begin position="285"/>
        <end position="307"/>
    </location>
</feature>
<feature type="transmembrane region" description="Helical" evidence="10">
    <location>
        <begin position="182"/>
        <end position="211"/>
    </location>
</feature>
<keyword evidence="6 10" id="KW-0472">Membrane</keyword>
<evidence type="ECO:0000256" key="1">
    <source>
        <dbReference type="ARBA" id="ARBA00004651"/>
    </source>
</evidence>
<feature type="transmembrane region" description="Helical" evidence="10">
    <location>
        <begin position="20"/>
        <end position="44"/>
    </location>
</feature>
<feature type="transmembrane region" description="Helical" evidence="10">
    <location>
        <begin position="137"/>
        <end position="162"/>
    </location>
</feature>
<dbReference type="EMBL" id="JAIZAY010000018">
    <property type="protein sequence ID" value="KAJ8024381.1"/>
    <property type="molecule type" value="Genomic_DNA"/>
</dbReference>
<proteinExistence type="inferred from homology"/>
<keyword evidence="3 9" id="KW-0812">Transmembrane</keyword>
<dbReference type="PANTHER" id="PTHR24228:SF72">
    <property type="entry name" value="G-PROTEIN COUPLED RECEPTORS FAMILY 1 PROFILE DOMAIN-CONTAINING PROTEIN"/>
    <property type="match status" value="1"/>
</dbReference>
<sequence>MENVTVGEVDAIPKEIRVVLSVIVIAITIIGICGNTLVFIAYCLSRRLQTKTNMFVINLAAADILTCVFLPVIVLSLLLDANVNTKPWLDTLCAVDTGAIKIFLLSSFATLAFVGVNRYVLITKSRETYKRIYQRKFIFIFLCICWLYPMLCVTLPTVFGFLHFGYDEKIHACREGPDHPRSYVYGTLVFIHIFLPVTMIVYCYGQIYLFLRHHHKQMLKSTVKKREGEERATVSKLLRSVRDAGRMTSRKVSQNQVDIIKNLFYVLVSFFICFAPYTISKIFDAHYLVLFYTKFLVLFNSCVNPILYGVNHPHFRQVFYSILSRQWSKIPEPAFRWMNSGSSRLAVSGSKSNDLDLTVSEKSDKV</sequence>
<feature type="transmembrane region" description="Helical" evidence="10">
    <location>
        <begin position="99"/>
        <end position="116"/>
    </location>
</feature>
<keyword evidence="7 9" id="KW-0675">Receptor</keyword>
<accession>A0A9Q1BE29</accession>
<reference evidence="12" key="1">
    <citation type="submission" date="2021-10" db="EMBL/GenBank/DDBJ databases">
        <title>Tropical sea cucumber genome reveals ecological adaptation and Cuvierian tubules defense mechanism.</title>
        <authorList>
            <person name="Chen T."/>
        </authorList>
    </citation>
    <scope>NUCLEOTIDE SEQUENCE</scope>
    <source>
        <strain evidence="12">Nanhai2018</strain>
        <tissue evidence="12">Muscle</tissue>
    </source>
</reference>
<dbReference type="Pfam" id="PF00001">
    <property type="entry name" value="7tm_1"/>
    <property type="match status" value="1"/>
</dbReference>
<dbReference type="GO" id="GO:0005886">
    <property type="term" value="C:plasma membrane"/>
    <property type="evidence" value="ECO:0007669"/>
    <property type="project" value="UniProtKB-SubCell"/>
</dbReference>
<evidence type="ECO:0000313" key="13">
    <source>
        <dbReference type="Proteomes" id="UP001152320"/>
    </source>
</evidence>
<keyword evidence="13" id="KW-1185">Reference proteome</keyword>
<comment type="caution">
    <text evidence="12">The sequence shown here is derived from an EMBL/GenBank/DDBJ whole genome shotgun (WGS) entry which is preliminary data.</text>
</comment>
<comment type="similarity">
    <text evidence="9">Belongs to the G-protein coupled receptor 1 family.</text>
</comment>
<keyword evidence="5 9" id="KW-0297">G-protein coupled receptor</keyword>
<dbReference type="InterPro" id="IPR017452">
    <property type="entry name" value="GPCR_Rhodpsn_7TM"/>
</dbReference>
<evidence type="ECO:0000256" key="6">
    <source>
        <dbReference type="ARBA" id="ARBA00023136"/>
    </source>
</evidence>
<dbReference type="CDD" id="cd00637">
    <property type="entry name" value="7tm_classA_rhodopsin-like"/>
    <property type="match status" value="1"/>
</dbReference>
<dbReference type="PROSITE" id="PS00237">
    <property type="entry name" value="G_PROTEIN_RECEP_F1_1"/>
    <property type="match status" value="1"/>
</dbReference>
<dbReference type="OrthoDB" id="10034726at2759"/>
<evidence type="ECO:0000256" key="5">
    <source>
        <dbReference type="ARBA" id="ARBA00023040"/>
    </source>
</evidence>
<evidence type="ECO:0000256" key="3">
    <source>
        <dbReference type="ARBA" id="ARBA00022692"/>
    </source>
</evidence>
<evidence type="ECO:0000256" key="10">
    <source>
        <dbReference type="SAM" id="Phobius"/>
    </source>
</evidence>
<dbReference type="PRINTS" id="PR00237">
    <property type="entry name" value="GPCRRHODOPSN"/>
</dbReference>
<dbReference type="PANTHER" id="PTHR24228">
    <property type="entry name" value="B2 BRADYKININ RECEPTOR/ANGIOTENSIN II RECEPTOR"/>
    <property type="match status" value="1"/>
</dbReference>
<dbReference type="PROSITE" id="PS50262">
    <property type="entry name" value="G_PROTEIN_RECEP_F1_2"/>
    <property type="match status" value="1"/>
</dbReference>
<dbReference type="AlphaFoldDB" id="A0A9Q1BE29"/>
<evidence type="ECO:0000256" key="4">
    <source>
        <dbReference type="ARBA" id="ARBA00022989"/>
    </source>
</evidence>
<evidence type="ECO:0000256" key="8">
    <source>
        <dbReference type="ARBA" id="ARBA00023224"/>
    </source>
</evidence>
<dbReference type="GO" id="GO:0004930">
    <property type="term" value="F:G protein-coupled receptor activity"/>
    <property type="evidence" value="ECO:0007669"/>
    <property type="project" value="UniProtKB-KW"/>
</dbReference>
<organism evidence="12 13">
    <name type="scientific">Holothuria leucospilota</name>
    <name type="common">Black long sea cucumber</name>
    <name type="synonym">Mertensiothuria leucospilota</name>
    <dbReference type="NCBI Taxonomy" id="206669"/>
    <lineage>
        <taxon>Eukaryota</taxon>
        <taxon>Metazoa</taxon>
        <taxon>Echinodermata</taxon>
        <taxon>Eleutherozoa</taxon>
        <taxon>Echinozoa</taxon>
        <taxon>Holothuroidea</taxon>
        <taxon>Aspidochirotacea</taxon>
        <taxon>Aspidochirotida</taxon>
        <taxon>Holothuriidae</taxon>
        <taxon>Holothuria</taxon>
    </lineage>
</organism>